<dbReference type="EMBL" id="JAIWYP010000007">
    <property type="protein sequence ID" value="KAH3803089.1"/>
    <property type="molecule type" value="Genomic_DNA"/>
</dbReference>
<name>A0A9D4JB48_DREPO</name>
<reference evidence="1" key="2">
    <citation type="submission" date="2020-11" db="EMBL/GenBank/DDBJ databases">
        <authorList>
            <person name="McCartney M.A."/>
            <person name="Auch B."/>
            <person name="Kono T."/>
            <person name="Mallez S."/>
            <person name="Becker A."/>
            <person name="Gohl D.M."/>
            <person name="Silverstein K.A.T."/>
            <person name="Koren S."/>
            <person name="Bechman K.B."/>
            <person name="Herman A."/>
            <person name="Abrahante J.E."/>
            <person name="Garbe J."/>
        </authorList>
    </citation>
    <scope>NUCLEOTIDE SEQUENCE</scope>
    <source>
        <strain evidence="1">Duluth1</strain>
        <tissue evidence="1">Whole animal</tissue>
    </source>
</reference>
<comment type="caution">
    <text evidence="1">The sequence shown here is derived from an EMBL/GenBank/DDBJ whole genome shotgun (WGS) entry which is preliminary data.</text>
</comment>
<sequence length="103" mass="11902">MGTLQRPGLTHRFFTPNLALYQPQPITQQLQPVTFLTTHYYTSRRGSKGNHEVHHPDISPTICQKIIFSAYHFTVGSKNVPLFTIPLFNFQEEVRKGNRLVIH</sequence>
<organism evidence="1 2">
    <name type="scientific">Dreissena polymorpha</name>
    <name type="common">Zebra mussel</name>
    <name type="synonym">Mytilus polymorpha</name>
    <dbReference type="NCBI Taxonomy" id="45954"/>
    <lineage>
        <taxon>Eukaryota</taxon>
        <taxon>Metazoa</taxon>
        <taxon>Spiralia</taxon>
        <taxon>Lophotrochozoa</taxon>
        <taxon>Mollusca</taxon>
        <taxon>Bivalvia</taxon>
        <taxon>Autobranchia</taxon>
        <taxon>Heteroconchia</taxon>
        <taxon>Euheterodonta</taxon>
        <taxon>Imparidentia</taxon>
        <taxon>Neoheterodontei</taxon>
        <taxon>Myida</taxon>
        <taxon>Dreissenoidea</taxon>
        <taxon>Dreissenidae</taxon>
        <taxon>Dreissena</taxon>
    </lineage>
</organism>
<gene>
    <name evidence="1" type="ORF">DPMN_156789</name>
</gene>
<proteinExistence type="predicted"/>
<evidence type="ECO:0000313" key="1">
    <source>
        <dbReference type="EMBL" id="KAH3803089.1"/>
    </source>
</evidence>
<keyword evidence="2" id="KW-1185">Reference proteome</keyword>
<dbReference type="Proteomes" id="UP000828390">
    <property type="component" value="Unassembled WGS sequence"/>
</dbReference>
<evidence type="ECO:0000313" key="2">
    <source>
        <dbReference type="Proteomes" id="UP000828390"/>
    </source>
</evidence>
<dbReference type="AlphaFoldDB" id="A0A9D4JB48"/>
<reference evidence="1" key="1">
    <citation type="journal article" date="2019" name="bioRxiv">
        <title>The Genome of the Zebra Mussel, Dreissena polymorpha: A Resource for Invasive Species Research.</title>
        <authorList>
            <person name="McCartney M.A."/>
            <person name="Auch B."/>
            <person name="Kono T."/>
            <person name="Mallez S."/>
            <person name="Zhang Y."/>
            <person name="Obille A."/>
            <person name="Becker A."/>
            <person name="Abrahante J.E."/>
            <person name="Garbe J."/>
            <person name="Badalamenti J.P."/>
            <person name="Herman A."/>
            <person name="Mangelson H."/>
            <person name="Liachko I."/>
            <person name="Sullivan S."/>
            <person name="Sone E.D."/>
            <person name="Koren S."/>
            <person name="Silverstein K.A.T."/>
            <person name="Beckman K.B."/>
            <person name="Gohl D.M."/>
        </authorList>
    </citation>
    <scope>NUCLEOTIDE SEQUENCE</scope>
    <source>
        <strain evidence="1">Duluth1</strain>
        <tissue evidence="1">Whole animal</tissue>
    </source>
</reference>
<accession>A0A9D4JB48</accession>
<protein>
    <submittedName>
        <fullName evidence="1">Uncharacterized protein</fullName>
    </submittedName>
</protein>